<evidence type="ECO:0000256" key="7">
    <source>
        <dbReference type="ARBA" id="ARBA00022679"/>
    </source>
</evidence>
<dbReference type="Gene3D" id="3.30.870.10">
    <property type="entry name" value="Endonuclease Chain A"/>
    <property type="match status" value="2"/>
</dbReference>
<evidence type="ECO:0000256" key="3">
    <source>
        <dbReference type="ARBA" id="ARBA00004651"/>
    </source>
</evidence>
<protein>
    <recommendedName>
        <fullName evidence="15">Cardiolipin synthase</fullName>
        <ecNumber evidence="15">2.7.8.-</ecNumber>
    </recommendedName>
</protein>
<evidence type="ECO:0000256" key="12">
    <source>
        <dbReference type="ARBA" id="ARBA00023136"/>
    </source>
</evidence>
<keyword evidence="13" id="KW-0594">Phospholipid biosynthesis</keyword>
<dbReference type="GO" id="GO:0005886">
    <property type="term" value="C:plasma membrane"/>
    <property type="evidence" value="ECO:0007669"/>
    <property type="project" value="UniProtKB-SubCell"/>
</dbReference>
<keyword evidence="14" id="KW-1208">Phospholipid metabolism</keyword>
<name>A0A1G9I100_9RHOB</name>
<feature type="domain" description="PLD phosphodiesterase" evidence="17">
    <location>
        <begin position="388"/>
        <end position="415"/>
    </location>
</feature>
<evidence type="ECO:0000256" key="4">
    <source>
        <dbReference type="ARBA" id="ARBA00022475"/>
    </source>
</evidence>
<dbReference type="EMBL" id="FNGE01000007">
    <property type="protein sequence ID" value="SDL18755.1"/>
    <property type="molecule type" value="Genomic_DNA"/>
</dbReference>
<evidence type="ECO:0000256" key="9">
    <source>
        <dbReference type="ARBA" id="ARBA00022737"/>
    </source>
</evidence>
<dbReference type="GO" id="GO:0005576">
    <property type="term" value="C:extracellular region"/>
    <property type="evidence" value="ECO:0007669"/>
    <property type="project" value="UniProtKB-SubCell"/>
</dbReference>
<dbReference type="STRING" id="525640.SAMN04487971_10798"/>
<dbReference type="InterPro" id="IPR027379">
    <property type="entry name" value="CLS_N"/>
</dbReference>
<keyword evidence="11" id="KW-0443">Lipid metabolism</keyword>
<reference evidence="19" key="1">
    <citation type="submission" date="2016-10" db="EMBL/GenBank/DDBJ databases">
        <authorList>
            <person name="Varghese N."/>
            <person name="Submissions S."/>
        </authorList>
    </citation>
    <scope>NUCLEOTIDE SEQUENCE [LARGE SCALE GENOMIC DNA]</scope>
    <source>
        <strain evidence="19">CGMCC 1.7655</strain>
    </source>
</reference>
<keyword evidence="9" id="KW-0677">Repeat</keyword>
<dbReference type="PROSITE" id="PS50035">
    <property type="entry name" value="PLD"/>
    <property type="match status" value="2"/>
</dbReference>
<comment type="function">
    <text evidence="1">Could be a virulence factor.</text>
</comment>
<keyword evidence="6" id="KW-0964">Secreted</keyword>
<dbReference type="InterPro" id="IPR022924">
    <property type="entry name" value="Cardiolipin_synthase"/>
</dbReference>
<dbReference type="InterPro" id="IPR025202">
    <property type="entry name" value="PLD-like_dom"/>
</dbReference>
<keyword evidence="5" id="KW-0444">Lipid biosynthesis</keyword>
<keyword evidence="4" id="KW-1003">Cell membrane</keyword>
<evidence type="ECO:0000256" key="13">
    <source>
        <dbReference type="ARBA" id="ARBA00023209"/>
    </source>
</evidence>
<evidence type="ECO:0000256" key="2">
    <source>
        <dbReference type="ARBA" id="ARBA00004613"/>
    </source>
</evidence>
<dbReference type="RefSeq" id="WP_090755045.1">
    <property type="nucleotide sequence ID" value="NZ_FNGE01000007.1"/>
</dbReference>
<keyword evidence="7" id="KW-0808">Transferase</keyword>
<keyword evidence="19" id="KW-1185">Reference proteome</keyword>
<feature type="transmembrane region" description="Helical" evidence="16">
    <location>
        <begin position="35"/>
        <end position="53"/>
    </location>
</feature>
<evidence type="ECO:0000313" key="19">
    <source>
        <dbReference type="Proteomes" id="UP000199555"/>
    </source>
</evidence>
<proteinExistence type="predicted"/>
<dbReference type="Pfam" id="PF13396">
    <property type="entry name" value="PLDc_N"/>
    <property type="match status" value="1"/>
</dbReference>
<dbReference type="AlphaFoldDB" id="A0A1G9I100"/>
<keyword evidence="10 16" id="KW-1133">Transmembrane helix</keyword>
<evidence type="ECO:0000256" key="11">
    <source>
        <dbReference type="ARBA" id="ARBA00023098"/>
    </source>
</evidence>
<dbReference type="SMART" id="SM00155">
    <property type="entry name" value="PLDc"/>
    <property type="match status" value="2"/>
</dbReference>
<dbReference type="InterPro" id="IPR001736">
    <property type="entry name" value="PLipase_D/transphosphatidylase"/>
</dbReference>
<dbReference type="PANTHER" id="PTHR21248">
    <property type="entry name" value="CARDIOLIPIN SYNTHASE"/>
    <property type="match status" value="1"/>
</dbReference>
<dbReference type="NCBIfam" id="TIGR04265">
    <property type="entry name" value="bac_cardiolipin"/>
    <property type="match status" value="1"/>
</dbReference>
<evidence type="ECO:0000256" key="16">
    <source>
        <dbReference type="SAM" id="Phobius"/>
    </source>
</evidence>
<dbReference type="PANTHER" id="PTHR21248:SF22">
    <property type="entry name" value="PHOSPHOLIPASE D"/>
    <property type="match status" value="1"/>
</dbReference>
<keyword evidence="12 16" id="KW-0472">Membrane</keyword>
<evidence type="ECO:0000256" key="15">
    <source>
        <dbReference type="NCBIfam" id="TIGR04265"/>
    </source>
</evidence>
<sequence length="475" mass="53150">MWADVPIILHAAAALSVSARVLMRPRLEPPVRLAWVLMIVVVPLVGIAAYVLFGEIRLRRGYLQTRRHVRERLSGRWRRGPHDLTALPGQARPVLQSGRAVGGFSAVEGNELHLLPEDDSAIEAIAAEVEAARDHAHLLFYIWLPDRSGARVAEACIRAARRGVAVRVIVDAVGSRLLLRSDHWVRMKAAGVECRAAYPVVYPFLQVLFQRIDLRNHRKIVVIDNAVAFTGSRNCADMAFAIKPRFAPWIDILVRIEGPVVRQMQTAFLADWMSYTGQDLSHLLDGAGARAHPGAIAQVIATGPDRRQASMSDTITTLIHSARDRLTITTPYYVPEQPLDAAIRTVARRGVRVTLILPERNDSLFVNATSEGLWHGLLSSGVEMRLFRGGLIHSKIITVDGSMAMLGSANLDRRSFELNYELNLMVVDETLTTEMDERQRSYVARSRLLTLAEVRRWPWWRRLRNNILALAAPLL</sequence>
<dbReference type="OrthoDB" id="9762009at2"/>
<gene>
    <name evidence="18" type="ORF">SAMN04487971_10798</name>
</gene>
<dbReference type="GO" id="GO:0032049">
    <property type="term" value="P:cardiolipin biosynthetic process"/>
    <property type="evidence" value="ECO:0007669"/>
    <property type="project" value="UniProtKB-UniRule"/>
</dbReference>
<evidence type="ECO:0000256" key="10">
    <source>
        <dbReference type="ARBA" id="ARBA00022989"/>
    </source>
</evidence>
<organism evidence="18 19">
    <name type="scientific">Paracoccus chinensis</name>
    <dbReference type="NCBI Taxonomy" id="525640"/>
    <lineage>
        <taxon>Bacteria</taxon>
        <taxon>Pseudomonadati</taxon>
        <taxon>Pseudomonadota</taxon>
        <taxon>Alphaproteobacteria</taxon>
        <taxon>Rhodobacterales</taxon>
        <taxon>Paracoccaceae</taxon>
        <taxon>Paracoccus</taxon>
    </lineage>
</organism>
<evidence type="ECO:0000313" key="18">
    <source>
        <dbReference type="EMBL" id="SDL18755.1"/>
    </source>
</evidence>
<comment type="subcellular location">
    <subcellularLocation>
        <location evidence="3">Cell membrane</location>
        <topology evidence="3">Multi-pass membrane protein</topology>
    </subcellularLocation>
    <subcellularLocation>
        <location evidence="2">Secreted</location>
    </subcellularLocation>
</comment>
<accession>A0A1G9I100</accession>
<evidence type="ECO:0000256" key="8">
    <source>
        <dbReference type="ARBA" id="ARBA00022692"/>
    </source>
</evidence>
<evidence type="ECO:0000256" key="1">
    <source>
        <dbReference type="ARBA" id="ARBA00003145"/>
    </source>
</evidence>
<keyword evidence="8 16" id="KW-0812">Transmembrane</keyword>
<dbReference type="EC" id="2.7.8.-" evidence="15"/>
<evidence type="ECO:0000259" key="17">
    <source>
        <dbReference type="PROSITE" id="PS50035"/>
    </source>
</evidence>
<dbReference type="SUPFAM" id="SSF56024">
    <property type="entry name" value="Phospholipase D/nuclease"/>
    <property type="match status" value="2"/>
</dbReference>
<dbReference type="Pfam" id="PF13091">
    <property type="entry name" value="PLDc_2"/>
    <property type="match status" value="2"/>
</dbReference>
<feature type="domain" description="PLD phosphodiesterase" evidence="17">
    <location>
        <begin position="212"/>
        <end position="239"/>
    </location>
</feature>
<dbReference type="Proteomes" id="UP000199555">
    <property type="component" value="Unassembled WGS sequence"/>
</dbReference>
<evidence type="ECO:0000256" key="14">
    <source>
        <dbReference type="ARBA" id="ARBA00023264"/>
    </source>
</evidence>
<evidence type="ECO:0000256" key="6">
    <source>
        <dbReference type="ARBA" id="ARBA00022525"/>
    </source>
</evidence>
<dbReference type="GO" id="GO:0008808">
    <property type="term" value="F:cardiolipin synthase activity"/>
    <property type="evidence" value="ECO:0007669"/>
    <property type="project" value="UniProtKB-UniRule"/>
</dbReference>
<evidence type="ECO:0000256" key="5">
    <source>
        <dbReference type="ARBA" id="ARBA00022516"/>
    </source>
</evidence>